<dbReference type="EC" id="1.6.2.2" evidence="3"/>
<dbReference type="PANTHER" id="PTHR19370">
    <property type="entry name" value="NADH-CYTOCHROME B5 REDUCTASE"/>
    <property type="match status" value="1"/>
</dbReference>
<evidence type="ECO:0000256" key="9">
    <source>
        <dbReference type="SAM" id="MobiDB-lite"/>
    </source>
</evidence>
<accession>A0AAX6M9Y9</accession>
<evidence type="ECO:0000256" key="8">
    <source>
        <dbReference type="PIRSR" id="PIRSR601834-1"/>
    </source>
</evidence>
<organism evidence="11 12">
    <name type="scientific">Daldinia eschscholtzii</name>
    <dbReference type="NCBI Taxonomy" id="292717"/>
    <lineage>
        <taxon>Eukaryota</taxon>
        <taxon>Fungi</taxon>
        <taxon>Dikarya</taxon>
        <taxon>Ascomycota</taxon>
        <taxon>Pezizomycotina</taxon>
        <taxon>Sordariomycetes</taxon>
        <taxon>Xylariomycetidae</taxon>
        <taxon>Xylariales</taxon>
        <taxon>Hypoxylaceae</taxon>
        <taxon>Daldinia</taxon>
    </lineage>
</organism>
<evidence type="ECO:0000313" key="11">
    <source>
        <dbReference type="EMBL" id="KAK6949012.1"/>
    </source>
</evidence>
<evidence type="ECO:0000256" key="2">
    <source>
        <dbReference type="ARBA" id="ARBA00004370"/>
    </source>
</evidence>
<comment type="cofactor">
    <cofactor evidence="1 8">
        <name>FAD</name>
        <dbReference type="ChEBI" id="CHEBI:57692"/>
    </cofactor>
</comment>
<feature type="binding site" evidence="8">
    <location>
        <position position="139"/>
    </location>
    <ligand>
        <name>FAD</name>
        <dbReference type="ChEBI" id="CHEBI:57692"/>
    </ligand>
</feature>
<keyword evidence="6" id="KW-0560">Oxidoreductase</keyword>
<keyword evidence="5 8" id="KW-0274">FAD</keyword>
<comment type="subcellular location">
    <subcellularLocation>
        <location evidence="2">Membrane</location>
    </subcellularLocation>
</comment>
<gene>
    <name evidence="11" type="ORF">Daesc_009084</name>
</gene>
<keyword evidence="7" id="KW-0472">Membrane</keyword>
<feature type="binding site" evidence="8">
    <location>
        <position position="140"/>
    </location>
    <ligand>
        <name>FAD</name>
        <dbReference type="ChEBI" id="CHEBI:57692"/>
    </ligand>
</feature>
<dbReference type="Proteomes" id="UP001369815">
    <property type="component" value="Unassembled WGS sequence"/>
</dbReference>
<evidence type="ECO:0000259" key="10">
    <source>
        <dbReference type="Pfam" id="PF00970"/>
    </source>
</evidence>
<dbReference type="InterPro" id="IPR017938">
    <property type="entry name" value="Riboflavin_synthase-like_b-brl"/>
</dbReference>
<dbReference type="GO" id="GO:0016020">
    <property type="term" value="C:membrane"/>
    <property type="evidence" value="ECO:0007669"/>
    <property type="project" value="UniProtKB-SubCell"/>
</dbReference>
<dbReference type="Gene3D" id="2.40.30.10">
    <property type="entry name" value="Translation factors"/>
    <property type="match status" value="1"/>
</dbReference>
<evidence type="ECO:0000256" key="4">
    <source>
        <dbReference type="ARBA" id="ARBA00022630"/>
    </source>
</evidence>
<evidence type="ECO:0000256" key="7">
    <source>
        <dbReference type="ARBA" id="ARBA00023136"/>
    </source>
</evidence>
<dbReference type="EMBL" id="JBANMG010000009">
    <property type="protein sequence ID" value="KAK6949012.1"/>
    <property type="molecule type" value="Genomic_DNA"/>
</dbReference>
<dbReference type="AlphaFoldDB" id="A0AAX6M9Y9"/>
<evidence type="ECO:0000313" key="12">
    <source>
        <dbReference type="Proteomes" id="UP001369815"/>
    </source>
</evidence>
<evidence type="ECO:0000256" key="1">
    <source>
        <dbReference type="ARBA" id="ARBA00001974"/>
    </source>
</evidence>
<dbReference type="SUPFAM" id="SSF63380">
    <property type="entry name" value="Riboflavin synthase domain-like"/>
    <property type="match status" value="1"/>
</dbReference>
<sequence length="164" mass="17505">MFARSAFRAAQPLKRNLLSRTYATEPAKSGGSSSSNTLLYTLGGAGVAAAGYWYYSGQSAGSAAAKAKEVASSGPPKKAFLGGDQGFISLLLKDVQVVNHNTKKFIFKLPEDDQVSGMHVASALLTKYQYEGQKPVVRPYTPTSDEGKSPPPLLWTYDGGEDYS</sequence>
<dbReference type="GO" id="GO:0090524">
    <property type="term" value="F:cytochrome-b5 reductase activity, acting on NADH"/>
    <property type="evidence" value="ECO:0007669"/>
    <property type="project" value="UniProtKB-EC"/>
</dbReference>
<dbReference type="Pfam" id="PF00970">
    <property type="entry name" value="FAD_binding_6"/>
    <property type="match status" value="1"/>
</dbReference>
<proteinExistence type="predicted"/>
<evidence type="ECO:0000256" key="5">
    <source>
        <dbReference type="ARBA" id="ARBA00022827"/>
    </source>
</evidence>
<evidence type="ECO:0000256" key="3">
    <source>
        <dbReference type="ARBA" id="ARBA00012011"/>
    </source>
</evidence>
<feature type="region of interest" description="Disordered" evidence="9">
    <location>
        <begin position="136"/>
        <end position="164"/>
    </location>
</feature>
<dbReference type="GO" id="GO:0006696">
    <property type="term" value="P:ergosterol biosynthetic process"/>
    <property type="evidence" value="ECO:0007669"/>
    <property type="project" value="TreeGrafter"/>
</dbReference>
<keyword evidence="4 8" id="KW-0285">Flavoprotein</keyword>
<dbReference type="InterPro" id="IPR001834">
    <property type="entry name" value="CBR-like"/>
</dbReference>
<dbReference type="PANTHER" id="PTHR19370:SF171">
    <property type="entry name" value="NADH-CYTOCHROME B5 REDUCTASE 2"/>
    <property type="match status" value="1"/>
</dbReference>
<feature type="domain" description="Flavoprotein pyridine nucleotide cytochrome reductase-like FAD-binding" evidence="10">
    <location>
        <begin position="91"/>
        <end position="147"/>
    </location>
</feature>
<comment type="caution">
    <text evidence="11">The sequence shown here is derived from an EMBL/GenBank/DDBJ whole genome shotgun (WGS) entry which is preliminary data.</text>
</comment>
<evidence type="ECO:0000256" key="6">
    <source>
        <dbReference type="ARBA" id="ARBA00023002"/>
    </source>
</evidence>
<name>A0AAX6M9Y9_9PEZI</name>
<feature type="binding site" evidence="8">
    <location>
        <position position="138"/>
    </location>
    <ligand>
        <name>FAD</name>
        <dbReference type="ChEBI" id="CHEBI:57692"/>
    </ligand>
</feature>
<reference evidence="11 12" key="1">
    <citation type="journal article" date="2024" name="Front Chem Biol">
        <title>Unveiling the potential of Daldinia eschscholtzii MFLUCC 19-0629 through bioactivity and bioinformatics studies for enhanced sustainable agriculture production.</title>
        <authorList>
            <person name="Brooks S."/>
            <person name="Weaver J.A."/>
            <person name="Klomchit A."/>
            <person name="Alharthi S.A."/>
            <person name="Onlamun T."/>
            <person name="Nurani R."/>
            <person name="Vong T.K."/>
            <person name="Alberti F."/>
            <person name="Greco C."/>
        </authorList>
    </citation>
    <scope>NUCLEOTIDE SEQUENCE [LARGE SCALE GENOMIC DNA]</scope>
    <source>
        <strain evidence="11">MFLUCC 19-0629</strain>
    </source>
</reference>
<protein>
    <recommendedName>
        <fullName evidence="3">cytochrome-b5 reductase</fullName>
        <ecNumber evidence="3">1.6.2.2</ecNumber>
    </recommendedName>
</protein>
<dbReference type="InterPro" id="IPR008333">
    <property type="entry name" value="Cbr1-like_FAD-bd_dom"/>
</dbReference>
<keyword evidence="12" id="KW-1185">Reference proteome</keyword>